<evidence type="ECO:0000256" key="3">
    <source>
        <dbReference type="ARBA" id="ARBA00022490"/>
    </source>
</evidence>
<dbReference type="SUPFAM" id="SSF49493">
    <property type="entry name" value="HSP40/DnaJ peptide-binding domain"/>
    <property type="match status" value="2"/>
</dbReference>
<evidence type="ECO:0000256" key="12">
    <source>
        <dbReference type="ARBA" id="ARBA00061004"/>
    </source>
</evidence>
<evidence type="ECO:0000256" key="4">
    <source>
        <dbReference type="ARBA" id="ARBA00022705"/>
    </source>
</evidence>
<keyword evidence="6 14" id="KW-0677">Repeat</keyword>
<evidence type="ECO:0000256" key="13">
    <source>
        <dbReference type="ARBA" id="ARBA00067609"/>
    </source>
</evidence>
<dbReference type="GO" id="GO:0005524">
    <property type="term" value="F:ATP binding"/>
    <property type="evidence" value="ECO:0007669"/>
    <property type="project" value="InterPro"/>
</dbReference>
<dbReference type="EMBL" id="FOFS01000001">
    <property type="protein sequence ID" value="SEP62537.1"/>
    <property type="molecule type" value="Genomic_DNA"/>
</dbReference>
<reference evidence="18 19" key="1">
    <citation type="submission" date="2016-10" db="EMBL/GenBank/DDBJ databases">
        <authorList>
            <person name="de Groot N.N."/>
        </authorList>
    </citation>
    <scope>NUCLEOTIDE SEQUENCE [LARGE SCALE GENOMIC DNA]</scope>
    <source>
        <strain evidence="18 19">DSM 25927</strain>
    </source>
</reference>
<evidence type="ECO:0000256" key="11">
    <source>
        <dbReference type="ARBA" id="ARBA00053423"/>
    </source>
</evidence>
<dbReference type="CDD" id="cd06257">
    <property type="entry name" value="DnaJ"/>
    <property type="match status" value="1"/>
</dbReference>
<dbReference type="PROSITE" id="PS00636">
    <property type="entry name" value="DNAJ_1"/>
    <property type="match status" value="1"/>
</dbReference>
<dbReference type="PRINTS" id="PR00625">
    <property type="entry name" value="JDOMAIN"/>
</dbReference>
<dbReference type="AlphaFoldDB" id="A0A1H8ZEC7"/>
<feature type="repeat" description="CXXCXGXG motif" evidence="14">
    <location>
        <begin position="148"/>
        <end position="155"/>
    </location>
</feature>
<dbReference type="Pfam" id="PF01556">
    <property type="entry name" value="DnaJ_C"/>
    <property type="match status" value="1"/>
</dbReference>
<evidence type="ECO:0000259" key="17">
    <source>
        <dbReference type="PROSITE" id="PS51188"/>
    </source>
</evidence>
<dbReference type="Proteomes" id="UP000199233">
    <property type="component" value="Unassembled WGS sequence"/>
</dbReference>
<dbReference type="InterPro" id="IPR012724">
    <property type="entry name" value="DnaJ"/>
</dbReference>
<dbReference type="InterPro" id="IPR001305">
    <property type="entry name" value="HSP_DnaJ_Cys-rich_dom"/>
</dbReference>
<organism evidence="18 19">
    <name type="scientific">Solimonas aquatica</name>
    <dbReference type="NCBI Taxonomy" id="489703"/>
    <lineage>
        <taxon>Bacteria</taxon>
        <taxon>Pseudomonadati</taxon>
        <taxon>Pseudomonadota</taxon>
        <taxon>Gammaproteobacteria</taxon>
        <taxon>Nevskiales</taxon>
        <taxon>Nevskiaceae</taxon>
        <taxon>Solimonas</taxon>
    </lineage>
</organism>
<comment type="subunit">
    <text evidence="2 14">Homodimer.</text>
</comment>
<dbReference type="SUPFAM" id="SSF46565">
    <property type="entry name" value="Chaperone J-domain"/>
    <property type="match status" value="1"/>
</dbReference>
<comment type="function">
    <text evidence="11 14">Participates actively in the response to hyperosmotic and heat shock by preventing the aggregation of stress-denatured proteins and by disaggregating proteins, also in an autonomous, DnaK-independent fashion. Unfolded proteins bind initially to DnaJ; upon interaction with the DnaJ-bound protein, DnaK hydrolyzes its bound ATP, resulting in the formation of a stable complex. GrpE releases ADP from DnaK; ATP binding to DnaK triggers the release of the substrate protein, thus completing the reaction cycle. Several rounds of ATP-dependent interactions between DnaJ, DnaK and GrpE are required for fully efficient folding. Also involved, together with DnaK and GrpE, in the DNA replication of plasmids through activation of initiation proteins.</text>
</comment>
<dbReference type="Pfam" id="PF00226">
    <property type="entry name" value="DnaJ"/>
    <property type="match status" value="1"/>
</dbReference>
<evidence type="ECO:0000256" key="14">
    <source>
        <dbReference type="HAMAP-Rule" id="MF_01152"/>
    </source>
</evidence>
<dbReference type="SMART" id="SM00271">
    <property type="entry name" value="DnaJ"/>
    <property type="match status" value="1"/>
</dbReference>
<dbReference type="GO" id="GO:0009408">
    <property type="term" value="P:response to heat"/>
    <property type="evidence" value="ECO:0007669"/>
    <property type="project" value="InterPro"/>
</dbReference>
<accession>A0A1H8ZEC7</accession>
<dbReference type="GO" id="GO:0006260">
    <property type="term" value="P:DNA replication"/>
    <property type="evidence" value="ECO:0007669"/>
    <property type="project" value="UniProtKB-KW"/>
</dbReference>
<sequence length="379" mass="40751">MSKRDYYEVLGVAKQAGDDELKKAYRKLAMKFHPDRNPGDKAAEEQFKEVSEAYEVLSDENKRAVYDQYGHEGLNRGGGGGGFGGAGGFADIFGDVFADIFGGNGGGGGGRSAGPRRGADLRYMMELSLEQAVFGATESIRIPTWSECESCNGHGTADGKKPGACGTCRGSGQVRVQQGFFVLQQTCPQCRGRGSLVTDPCKSCRGAGKIRREKTLEVKIPAGVDTGDRIRLTGEGEPGDRGASSGDLYVQITVKPHEIFERDGNDLHCSVPISVVTAALGGKLKVPTLDGEVEIDITEGVQSGKQFRLRGRGVRSIRTSGPGDLYCTVFVETPVHLTKQQKELLRQLGETLDKSGGKHHPEASSWLGKAKRFFDDLTQ</sequence>
<keyword evidence="5 14" id="KW-0479">Metal-binding</keyword>
<dbReference type="InterPro" id="IPR002939">
    <property type="entry name" value="DnaJ_C"/>
</dbReference>
<evidence type="ECO:0000256" key="8">
    <source>
        <dbReference type="ARBA" id="ARBA00022833"/>
    </source>
</evidence>
<feature type="binding site" evidence="14">
    <location>
        <position position="148"/>
    </location>
    <ligand>
        <name>Zn(2+)</name>
        <dbReference type="ChEBI" id="CHEBI:29105"/>
        <label>1</label>
    </ligand>
</feature>
<dbReference type="Pfam" id="PF00684">
    <property type="entry name" value="DnaJ_CXXCXGXG"/>
    <property type="match status" value="1"/>
</dbReference>
<dbReference type="Gene3D" id="1.10.287.110">
    <property type="entry name" value="DnaJ domain"/>
    <property type="match status" value="1"/>
</dbReference>
<keyword evidence="4 14" id="KW-0235">DNA replication</keyword>
<comment type="domain">
    <text evidence="14">The J domain is necessary and sufficient to stimulate DnaK ATPase activity. Zinc center 1 plays an important role in the autonomous, DnaK-independent chaperone activity of DnaJ. Zinc center 2 is essential for interaction with DnaK and for DnaJ activity.</text>
</comment>
<protein>
    <recommendedName>
        <fullName evidence="13 14">Chaperone protein DnaJ</fullName>
    </recommendedName>
</protein>
<evidence type="ECO:0000256" key="7">
    <source>
        <dbReference type="ARBA" id="ARBA00022771"/>
    </source>
</evidence>
<dbReference type="PROSITE" id="PS51188">
    <property type="entry name" value="ZF_CR"/>
    <property type="match status" value="1"/>
</dbReference>
<feature type="binding site" evidence="14">
    <location>
        <position position="151"/>
    </location>
    <ligand>
        <name>Zn(2+)</name>
        <dbReference type="ChEBI" id="CHEBI:29105"/>
        <label>1</label>
    </ligand>
</feature>
<evidence type="ECO:0000259" key="16">
    <source>
        <dbReference type="PROSITE" id="PS50076"/>
    </source>
</evidence>
<evidence type="ECO:0000256" key="9">
    <source>
        <dbReference type="ARBA" id="ARBA00023016"/>
    </source>
</evidence>
<dbReference type="PANTHER" id="PTHR43096">
    <property type="entry name" value="DNAJ HOMOLOG 1, MITOCHONDRIAL-RELATED"/>
    <property type="match status" value="1"/>
</dbReference>
<evidence type="ECO:0000256" key="15">
    <source>
        <dbReference type="PROSITE-ProRule" id="PRU00546"/>
    </source>
</evidence>
<dbReference type="FunFam" id="2.10.230.10:FF:000002">
    <property type="entry name" value="Molecular chaperone DnaJ"/>
    <property type="match status" value="1"/>
</dbReference>
<dbReference type="InterPro" id="IPR008971">
    <property type="entry name" value="HSP40/DnaJ_pept-bd"/>
</dbReference>
<keyword evidence="3 14" id="KW-0963">Cytoplasm</keyword>
<dbReference type="Gene3D" id="2.10.230.10">
    <property type="entry name" value="Heat shock protein DnaJ, cysteine-rich domain"/>
    <property type="match status" value="1"/>
</dbReference>
<keyword evidence="8 14" id="KW-0862">Zinc</keyword>
<feature type="domain" description="J" evidence="16">
    <location>
        <begin position="5"/>
        <end position="70"/>
    </location>
</feature>
<dbReference type="GO" id="GO:0042026">
    <property type="term" value="P:protein refolding"/>
    <property type="evidence" value="ECO:0007669"/>
    <property type="project" value="TreeGrafter"/>
</dbReference>
<evidence type="ECO:0000313" key="18">
    <source>
        <dbReference type="EMBL" id="SEP62537.1"/>
    </source>
</evidence>
<dbReference type="RefSeq" id="WP_093280499.1">
    <property type="nucleotide sequence ID" value="NZ_FOFS01000001.1"/>
</dbReference>
<keyword evidence="9 14" id="KW-0346">Stress response</keyword>
<evidence type="ECO:0000256" key="1">
    <source>
        <dbReference type="ARBA" id="ARBA00004496"/>
    </source>
</evidence>
<feature type="repeat" description="CXXCXGXG motif" evidence="14">
    <location>
        <begin position="187"/>
        <end position="194"/>
    </location>
</feature>
<dbReference type="CDD" id="cd10719">
    <property type="entry name" value="DnaJ_zf"/>
    <property type="match status" value="1"/>
</dbReference>
<comment type="similarity">
    <text evidence="12 14">Belongs to the DnaJ family.</text>
</comment>
<comment type="cofactor">
    <cofactor evidence="14">
        <name>Zn(2+)</name>
        <dbReference type="ChEBI" id="CHEBI:29105"/>
    </cofactor>
    <text evidence="14">Binds 2 Zn(2+) ions per monomer.</text>
</comment>
<dbReference type="PANTHER" id="PTHR43096:SF48">
    <property type="entry name" value="CHAPERONE PROTEIN DNAJ"/>
    <property type="match status" value="1"/>
</dbReference>
<keyword evidence="19" id="KW-1185">Reference proteome</keyword>
<keyword evidence="10 14" id="KW-0143">Chaperone</keyword>
<gene>
    <name evidence="14" type="primary">dnaJ</name>
    <name evidence="18" type="ORF">SAMN04488038_10112</name>
</gene>
<dbReference type="OrthoDB" id="9779889at2"/>
<dbReference type="GO" id="GO:0008270">
    <property type="term" value="F:zinc ion binding"/>
    <property type="evidence" value="ECO:0007669"/>
    <property type="project" value="UniProtKB-UniRule"/>
</dbReference>
<dbReference type="FunFam" id="1.10.287.110:FF:000034">
    <property type="entry name" value="Chaperone protein DnaJ"/>
    <property type="match status" value="1"/>
</dbReference>
<feature type="binding site" evidence="14">
    <location>
        <position position="201"/>
    </location>
    <ligand>
        <name>Zn(2+)</name>
        <dbReference type="ChEBI" id="CHEBI:29105"/>
        <label>1</label>
    </ligand>
</feature>
<dbReference type="CDD" id="cd10747">
    <property type="entry name" value="DnaJ_C"/>
    <property type="match status" value="1"/>
</dbReference>
<dbReference type="InterPro" id="IPR036410">
    <property type="entry name" value="HSP_DnaJ_Cys-rich_dom_sf"/>
</dbReference>
<keyword evidence="7 14" id="KW-0863">Zinc-finger</keyword>
<dbReference type="InterPro" id="IPR036869">
    <property type="entry name" value="J_dom_sf"/>
</dbReference>
<dbReference type="SUPFAM" id="SSF57938">
    <property type="entry name" value="DnaJ/Hsp40 cysteine-rich domain"/>
    <property type="match status" value="1"/>
</dbReference>
<dbReference type="GO" id="GO:0051082">
    <property type="term" value="F:unfolded protein binding"/>
    <property type="evidence" value="ECO:0007669"/>
    <property type="project" value="UniProtKB-UniRule"/>
</dbReference>
<proteinExistence type="inferred from homology"/>
<feature type="zinc finger region" description="CR-type" evidence="15">
    <location>
        <begin position="135"/>
        <end position="213"/>
    </location>
</feature>
<name>A0A1H8ZEC7_9GAMM</name>
<dbReference type="GO" id="GO:0031072">
    <property type="term" value="F:heat shock protein binding"/>
    <property type="evidence" value="ECO:0007669"/>
    <property type="project" value="InterPro"/>
</dbReference>
<feature type="repeat" description="CXXCXGXG motif" evidence="14">
    <location>
        <begin position="165"/>
        <end position="172"/>
    </location>
</feature>
<feature type="binding site" evidence="14">
    <location>
        <position position="168"/>
    </location>
    <ligand>
        <name>Zn(2+)</name>
        <dbReference type="ChEBI" id="CHEBI:29105"/>
        <label>2</label>
    </ligand>
</feature>
<evidence type="ECO:0000256" key="5">
    <source>
        <dbReference type="ARBA" id="ARBA00022723"/>
    </source>
</evidence>
<feature type="repeat" description="CXXCXGXG motif" evidence="14">
    <location>
        <begin position="201"/>
        <end position="208"/>
    </location>
</feature>
<dbReference type="InterPro" id="IPR018253">
    <property type="entry name" value="DnaJ_domain_CS"/>
</dbReference>
<evidence type="ECO:0000313" key="19">
    <source>
        <dbReference type="Proteomes" id="UP000199233"/>
    </source>
</evidence>
<evidence type="ECO:0000256" key="6">
    <source>
        <dbReference type="ARBA" id="ARBA00022737"/>
    </source>
</evidence>
<dbReference type="STRING" id="489703.SAMN04488038_10112"/>
<evidence type="ECO:0000256" key="10">
    <source>
        <dbReference type="ARBA" id="ARBA00023186"/>
    </source>
</evidence>
<feature type="binding site" evidence="14">
    <location>
        <position position="204"/>
    </location>
    <ligand>
        <name>Zn(2+)</name>
        <dbReference type="ChEBI" id="CHEBI:29105"/>
        <label>1</label>
    </ligand>
</feature>
<evidence type="ECO:0000256" key="2">
    <source>
        <dbReference type="ARBA" id="ARBA00011738"/>
    </source>
</evidence>
<dbReference type="HAMAP" id="MF_01152">
    <property type="entry name" value="DnaJ"/>
    <property type="match status" value="1"/>
</dbReference>
<comment type="subcellular location">
    <subcellularLocation>
        <location evidence="1 14">Cytoplasm</location>
    </subcellularLocation>
</comment>
<feature type="binding site" evidence="14">
    <location>
        <position position="190"/>
    </location>
    <ligand>
        <name>Zn(2+)</name>
        <dbReference type="ChEBI" id="CHEBI:29105"/>
        <label>2</label>
    </ligand>
</feature>
<dbReference type="NCBIfam" id="NF008035">
    <property type="entry name" value="PRK10767.1"/>
    <property type="match status" value="1"/>
</dbReference>
<dbReference type="PROSITE" id="PS50076">
    <property type="entry name" value="DNAJ_2"/>
    <property type="match status" value="1"/>
</dbReference>
<dbReference type="Gene3D" id="2.60.260.20">
    <property type="entry name" value="Urease metallochaperone UreE, N-terminal domain"/>
    <property type="match status" value="2"/>
</dbReference>
<dbReference type="InterPro" id="IPR001623">
    <property type="entry name" value="DnaJ_domain"/>
</dbReference>
<dbReference type="NCBIfam" id="TIGR02349">
    <property type="entry name" value="DnaJ_bact"/>
    <property type="match status" value="1"/>
</dbReference>
<dbReference type="GO" id="GO:0005737">
    <property type="term" value="C:cytoplasm"/>
    <property type="evidence" value="ECO:0007669"/>
    <property type="project" value="UniProtKB-SubCell"/>
</dbReference>
<feature type="domain" description="CR-type" evidence="17">
    <location>
        <begin position="135"/>
        <end position="213"/>
    </location>
</feature>
<feature type="binding site" evidence="14">
    <location>
        <position position="165"/>
    </location>
    <ligand>
        <name>Zn(2+)</name>
        <dbReference type="ChEBI" id="CHEBI:29105"/>
        <label>2</label>
    </ligand>
</feature>
<dbReference type="FunFam" id="2.60.260.20:FF:000004">
    <property type="entry name" value="Molecular chaperone DnaJ"/>
    <property type="match status" value="1"/>
</dbReference>
<feature type="binding site" evidence="14">
    <location>
        <position position="187"/>
    </location>
    <ligand>
        <name>Zn(2+)</name>
        <dbReference type="ChEBI" id="CHEBI:29105"/>
        <label>2</label>
    </ligand>
</feature>